<dbReference type="InterPro" id="IPR050194">
    <property type="entry name" value="Glycosyltransferase_grp1"/>
</dbReference>
<dbReference type="Gene3D" id="3.40.50.2000">
    <property type="entry name" value="Glycogen Phosphorylase B"/>
    <property type="match status" value="2"/>
</dbReference>
<evidence type="ECO:0000313" key="6">
    <source>
        <dbReference type="Proteomes" id="UP000190637"/>
    </source>
</evidence>
<dbReference type="CDD" id="cd03801">
    <property type="entry name" value="GT4_PimA-like"/>
    <property type="match status" value="1"/>
</dbReference>
<protein>
    <submittedName>
        <fullName evidence="5">Phosphatidylinositol alpha-1,6-mannosyltransferase</fullName>
    </submittedName>
</protein>
<dbReference type="InterPro" id="IPR028098">
    <property type="entry name" value="Glyco_trans_4-like_N"/>
</dbReference>
<feature type="domain" description="Glycosyl transferase family 1" evidence="3">
    <location>
        <begin position="192"/>
        <end position="357"/>
    </location>
</feature>
<dbReference type="PANTHER" id="PTHR45947">
    <property type="entry name" value="SULFOQUINOVOSYL TRANSFERASE SQD2"/>
    <property type="match status" value="1"/>
</dbReference>
<dbReference type="InterPro" id="IPR001296">
    <property type="entry name" value="Glyco_trans_1"/>
</dbReference>
<evidence type="ECO:0000256" key="1">
    <source>
        <dbReference type="ARBA" id="ARBA00022676"/>
    </source>
</evidence>
<dbReference type="PANTHER" id="PTHR45947:SF3">
    <property type="entry name" value="SULFOQUINOVOSYL TRANSFERASE SQD2"/>
    <property type="match status" value="1"/>
</dbReference>
<dbReference type="Pfam" id="PF00534">
    <property type="entry name" value="Glycos_transf_1"/>
    <property type="match status" value="1"/>
</dbReference>
<keyword evidence="6" id="KW-1185">Reference proteome</keyword>
<feature type="domain" description="Glycosyltransferase subfamily 4-like N-terminal" evidence="4">
    <location>
        <begin position="17"/>
        <end position="174"/>
    </location>
</feature>
<dbReference type="OrthoDB" id="9808602at2"/>
<keyword evidence="2 5" id="KW-0808">Transferase</keyword>
<evidence type="ECO:0000256" key="2">
    <source>
        <dbReference type="ARBA" id="ARBA00022679"/>
    </source>
</evidence>
<dbReference type="Pfam" id="PF13439">
    <property type="entry name" value="Glyco_transf_4"/>
    <property type="match status" value="1"/>
</dbReference>
<evidence type="ECO:0000313" key="5">
    <source>
        <dbReference type="EMBL" id="SKA35680.1"/>
    </source>
</evidence>
<dbReference type="Proteomes" id="UP000190637">
    <property type="component" value="Unassembled WGS sequence"/>
</dbReference>
<gene>
    <name evidence="5" type="ORF">SAMN02745673_04516</name>
</gene>
<reference evidence="5 6" key="1">
    <citation type="submission" date="2017-02" db="EMBL/GenBank/DDBJ databases">
        <authorList>
            <person name="Peterson S.W."/>
        </authorList>
    </citation>
    <scope>NUCLEOTIDE SEQUENCE [LARGE SCALE GENOMIC DNA]</scope>
    <source>
        <strain evidence="5 6">DSM 45154</strain>
    </source>
</reference>
<proteinExistence type="predicted"/>
<dbReference type="STRING" id="1122192.SAMN02745673_04516"/>
<accession>A0A1T4T571</accession>
<dbReference type="RefSeq" id="WP_078763748.1">
    <property type="nucleotide sequence ID" value="NZ_FUWS01000015.1"/>
</dbReference>
<dbReference type="EMBL" id="FUWS01000015">
    <property type="protein sequence ID" value="SKA35680.1"/>
    <property type="molecule type" value="Genomic_DNA"/>
</dbReference>
<organism evidence="5 6">
    <name type="scientific">Marinactinospora thermotolerans DSM 45154</name>
    <dbReference type="NCBI Taxonomy" id="1122192"/>
    <lineage>
        <taxon>Bacteria</taxon>
        <taxon>Bacillati</taxon>
        <taxon>Actinomycetota</taxon>
        <taxon>Actinomycetes</taxon>
        <taxon>Streptosporangiales</taxon>
        <taxon>Nocardiopsidaceae</taxon>
        <taxon>Marinactinospora</taxon>
    </lineage>
</organism>
<dbReference type="AlphaFoldDB" id="A0A1T4T571"/>
<dbReference type="SUPFAM" id="SSF53756">
    <property type="entry name" value="UDP-Glycosyltransferase/glycogen phosphorylase"/>
    <property type="match status" value="1"/>
</dbReference>
<sequence>MPERTLLITNDFPPRRGGIETFGYELAVRLARAGGVVVYTSHTAGAHGHDQRLPFPVVRDPEGTLLPTRRVARRSTGLLREHGCQRVVFGAAAPLGLLAAGLRAAGAREIVAITHGHEVWWARLPGTGALVRRIASEVDVLTYLGEFTRRELERAVPPGARSRMRRLVPGVDVDVFRPGLDGGPVRERYGLGDAPVVLCVARLVPRKGVDTLIRALTWVRVKVPDVRLLVVGEGPDGDRLRALAHWAGVADQVVFAGGHPHARLPEFYAAADVFAMPCRTRRGGLEPEGLGIVYLEAAASGLPVIAGASGGAPEAVRHGETGYVADGRNPREVADRLIALLADRGAAERMGRRGRAWMVRDWTWERTFQALEGALADGDVRGGRSSEL</sequence>
<dbReference type="FunFam" id="3.40.50.2000:FF:000069">
    <property type="entry name" value="Alpha-(1-6)-phosphatidylinositol monomannoside mannosyltransferase"/>
    <property type="match status" value="1"/>
</dbReference>
<dbReference type="GO" id="GO:1901137">
    <property type="term" value="P:carbohydrate derivative biosynthetic process"/>
    <property type="evidence" value="ECO:0007669"/>
    <property type="project" value="UniProtKB-ARBA"/>
</dbReference>
<evidence type="ECO:0000259" key="3">
    <source>
        <dbReference type="Pfam" id="PF00534"/>
    </source>
</evidence>
<name>A0A1T4T571_9ACTN</name>
<evidence type="ECO:0000259" key="4">
    <source>
        <dbReference type="Pfam" id="PF13439"/>
    </source>
</evidence>
<dbReference type="GO" id="GO:0016758">
    <property type="term" value="F:hexosyltransferase activity"/>
    <property type="evidence" value="ECO:0007669"/>
    <property type="project" value="TreeGrafter"/>
</dbReference>
<keyword evidence="1 5" id="KW-0328">Glycosyltransferase</keyword>